<dbReference type="Proteomes" id="UP000178946">
    <property type="component" value="Unassembled WGS sequence"/>
</dbReference>
<organism evidence="1 2">
    <name type="scientific">Candidatus Wolfebacteria bacterium RIFCSPLOWO2_01_FULL_45_19</name>
    <dbReference type="NCBI Taxonomy" id="1802557"/>
    <lineage>
        <taxon>Bacteria</taxon>
        <taxon>Candidatus Wolfeibacteriota</taxon>
    </lineage>
</organism>
<name>A0A1F8DV68_9BACT</name>
<proteinExistence type="predicted"/>
<comment type="caution">
    <text evidence="1">The sequence shown here is derived from an EMBL/GenBank/DDBJ whole genome shotgun (WGS) entry which is preliminary data.</text>
</comment>
<protein>
    <submittedName>
        <fullName evidence="1">Uncharacterized protein</fullName>
    </submittedName>
</protein>
<accession>A0A1F8DV68</accession>
<dbReference type="STRING" id="1802557.A3A20_02045"/>
<gene>
    <name evidence="1" type="ORF">A3A20_02045</name>
</gene>
<evidence type="ECO:0000313" key="2">
    <source>
        <dbReference type="Proteomes" id="UP000178946"/>
    </source>
</evidence>
<dbReference type="EMBL" id="MGIR01000001">
    <property type="protein sequence ID" value="OGM91695.1"/>
    <property type="molecule type" value="Genomic_DNA"/>
</dbReference>
<sequence>MPYKYQNYIFEGRVIRILGPKPSDYEYEVKWLGGVPERIKGHVFEYEVDYRCPRCGMQKTALYYAPELKKV</sequence>
<dbReference type="AlphaFoldDB" id="A0A1F8DV68"/>
<reference evidence="1 2" key="1">
    <citation type="journal article" date="2016" name="Nat. Commun.">
        <title>Thousands of microbial genomes shed light on interconnected biogeochemical processes in an aquifer system.</title>
        <authorList>
            <person name="Anantharaman K."/>
            <person name="Brown C.T."/>
            <person name="Hug L.A."/>
            <person name="Sharon I."/>
            <person name="Castelle C.J."/>
            <person name="Probst A.J."/>
            <person name="Thomas B.C."/>
            <person name="Singh A."/>
            <person name="Wilkins M.J."/>
            <person name="Karaoz U."/>
            <person name="Brodie E.L."/>
            <person name="Williams K.H."/>
            <person name="Hubbard S.S."/>
            <person name="Banfield J.F."/>
        </authorList>
    </citation>
    <scope>NUCLEOTIDE SEQUENCE [LARGE SCALE GENOMIC DNA]</scope>
</reference>
<evidence type="ECO:0000313" key="1">
    <source>
        <dbReference type="EMBL" id="OGM91695.1"/>
    </source>
</evidence>